<dbReference type="PANTHER" id="PTHR43747:SF1">
    <property type="entry name" value="SLR1998 PROTEIN"/>
    <property type="match status" value="1"/>
</dbReference>
<dbReference type="Gene3D" id="3.30.9.100">
    <property type="match status" value="1"/>
</dbReference>
<name>A0ABX5PV68_9FLAO</name>
<proteinExistence type="predicted"/>
<accession>A0ABX5PV68</accession>
<feature type="domain" description="FAD-binding" evidence="1">
    <location>
        <begin position="5"/>
        <end position="321"/>
    </location>
</feature>
<dbReference type="InterPro" id="IPR050816">
    <property type="entry name" value="Flavin-dep_Halogenase_NPB"/>
</dbReference>
<dbReference type="RefSeq" id="WP_015363738.1">
    <property type="nucleotide sequence ID" value="NZ_QKZR01000006.1"/>
</dbReference>
<evidence type="ECO:0000259" key="1">
    <source>
        <dbReference type="Pfam" id="PF01494"/>
    </source>
</evidence>
<dbReference type="InterPro" id="IPR036188">
    <property type="entry name" value="FAD/NAD-bd_sf"/>
</dbReference>
<dbReference type="Pfam" id="PF01494">
    <property type="entry name" value="FAD_binding_3"/>
    <property type="match status" value="1"/>
</dbReference>
<dbReference type="PRINTS" id="PR00420">
    <property type="entry name" value="RNGMNOXGNASE"/>
</dbReference>
<gene>
    <name evidence="2" type="ORF">LX97_02964</name>
</gene>
<evidence type="ECO:0000313" key="3">
    <source>
        <dbReference type="Proteomes" id="UP000248584"/>
    </source>
</evidence>
<dbReference type="PANTHER" id="PTHR43747">
    <property type="entry name" value="FAD-BINDING PROTEIN"/>
    <property type="match status" value="1"/>
</dbReference>
<comment type="caution">
    <text evidence="2">The sequence shown here is derived from an EMBL/GenBank/DDBJ whole genome shotgun (WGS) entry which is preliminary data.</text>
</comment>
<keyword evidence="3" id="KW-1185">Reference proteome</keyword>
<dbReference type="Gene3D" id="3.50.50.60">
    <property type="entry name" value="FAD/NAD(P)-binding domain"/>
    <property type="match status" value="1"/>
</dbReference>
<dbReference type="EMBL" id="QKZR01000006">
    <property type="protein sequence ID" value="PZX37869.1"/>
    <property type="molecule type" value="Genomic_DNA"/>
</dbReference>
<organism evidence="2 3">
    <name type="scientific">Nonlabens dokdonensis</name>
    <dbReference type="NCBI Taxonomy" id="328515"/>
    <lineage>
        <taxon>Bacteria</taxon>
        <taxon>Pseudomonadati</taxon>
        <taxon>Bacteroidota</taxon>
        <taxon>Flavobacteriia</taxon>
        <taxon>Flavobacteriales</taxon>
        <taxon>Flavobacteriaceae</taxon>
        <taxon>Nonlabens</taxon>
    </lineage>
</organism>
<protein>
    <submittedName>
        <fullName evidence="2">Flavin-dependent dehydrogenase</fullName>
    </submittedName>
</protein>
<dbReference type="SUPFAM" id="SSF51905">
    <property type="entry name" value="FAD/NAD(P)-binding domain"/>
    <property type="match status" value="1"/>
</dbReference>
<reference evidence="2 3" key="1">
    <citation type="submission" date="2018-06" db="EMBL/GenBank/DDBJ databases">
        <title>Genomic Encyclopedia of Archaeal and Bacterial Type Strains, Phase II (KMG-II): from individual species to whole genera.</title>
        <authorList>
            <person name="Goeker M."/>
        </authorList>
    </citation>
    <scope>NUCLEOTIDE SEQUENCE [LARGE SCALE GENOMIC DNA]</scope>
    <source>
        <strain evidence="2 3">DSM 17205</strain>
    </source>
</reference>
<dbReference type="InterPro" id="IPR002938">
    <property type="entry name" value="FAD-bd"/>
</dbReference>
<sequence length="364" mass="41688">MNKEKYDVIIAGAGPSGLAASLTLSAYGISHCIIDANEAAVPKPGDALPPTSKPLFKQLGILGLLESKKHIPYYGNKSIWGTNIAHQKEFIENKHGHGYLLDRLHFENQLRELVQEKQTPFYKKHQIKRITQNEDQLEISMFHNSTKPQLQASYIIDATGRKASICRHLGIVKEEMDQQMTCTFWHESAHKIERQIWIEATENGWWYLSPSSDNKVNVMFFTLKELIPKKSKMPAFLKKELYKTQEIRLIIKPTDKELSDHKIMPSGTSYLKKPYGKNWLAVGDAAFSYDPISSYGITSAIASGYYGAHAIASQLHNEKDAFLSYHYIITNGANSYVQKLTHQYAMEQRWPDSYYWKNRLVKQE</sequence>
<evidence type="ECO:0000313" key="2">
    <source>
        <dbReference type="EMBL" id="PZX37869.1"/>
    </source>
</evidence>
<dbReference type="Proteomes" id="UP000248584">
    <property type="component" value="Unassembled WGS sequence"/>
</dbReference>